<accession>A0A1E3NXV0</accession>
<dbReference type="EMBL" id="KV454213">
    <property type="protein sequence ID" value="ODQ57397.1"/>
    <property type="molecule type" value="Genomic_DNA"/>
</dbReference>
<dbReference type="GO" id="GO:0032991">
    <property type="term" value="C:protein-containing complex"/>
    <property type="evidence" value="ECO:0007669"/>
    <property type="project" value="UniProtKB-ARBA"/>
</dbReference>
<dbReference type="RefSeq" id="XP_019036604.1">
    <property type="nucleotide sequence ID" value="XM_019185915.1"/>
</dbReference>
<protein>
    <recommendedName>
        <fullName evidence="2">Autophagy-related protein 14</fullName>
    </recommendedName>
</protein>
<reference evidence="4 5" key="1">
    <citation type="journal article" date="2016" name="Proc. Natl. Acad. Sci. U.S.A.">
        <title>Comparative genomics of biotechnologically important yeasts.</title>
        <authorList>
            <person name="Riley R."/>
            <person name="Haridas S."/>
            <person name="Wolfe K.H."/>
            <person name="Lopes M.R."/>
            <person name="Hittinger C.T."/>
            <person name="Goeker M."/>
            <person name="Salamov A.A."/>
            <person name="Wisecaver J.H."/>
            <person name="Long T.M."/>
            <person name="Calvey C.H."/>
            <person name="Aerts A.L."/>
            <person name="Barry K.W."/>
            <person name="Choi C."/>
            <person name="Clum A."/>
            <person name="Coughlan A.Y."/>
            <person name="Deshpande S."/>
            <person name="Douglass A.P."/>
            <person name="Hanson S.J."/>
            <person name="Klenk H.-P."/>
            <person name="LaButti K.M."/>
            <person name="Lapidus A."/>
            <person name="Lindquist E.A."/>
            <person name="Lipzen A.M."/>
            <person name="Meier-Kolthoff J.P."/>
            <person name="Ohm R.A."/>
            <person name="Otillar R.P."/>
            <person name="Pangilinan J.L."/>
            <person name="Peng Y."/>
            <person name="Rokas A."/>
            <person name="Rosa C.A."/>
            <person name="Scheuner C."/>
            <person name="Sibirny A.A."/>
            <person name="Slot J.C."/>
            <person name="Stielow J.B."/>
            <person name="Sun H."/>
            <person name="Kurtzman C.P."/>
            <person name="Blackwell M."/>
            <person name="Grigoriev I.V."/>
            <person name="Jeffries T.W."/>
        </authorList>
    </citation>
    <scope>NUCLEOTIDE SEQUENCE [LARGE SCALE GENOMIC DNA]</scope>
    <source>
        <strain evidence="5">ATCC 58044 / CBS 1984 / NCYC 433 / NRRL Y-366-8</strain>
    </source>
</reference>
<dbReference type="InterPro" id="IPR018791">
    <property type="entry name" value="UV_resistance/autophagy_Atg14"/>
</dbReference>
<proteinExistence type="inferred from homology"/>
<keyword evidence="3" id="KW-0175">Coiled coil</keyword>
<dbReference type="Proteomes" id="UP000094112">
    <property type="component" value="Unassembled WGS sequence"/>
</dbReference>
<comment type="similarity">
    <text evidence="1">Belongs to the ATG14 family.</text>
</comment>
<name>A0A1E3NXV0_WICAA</name>
<gene>
    <name evidence="4" type="ORF">WICANDRAFT_85592</name>
</gene>
<dbReference type="GeneID" id="30203161"/>
<dbReference type="OrthoDB" id="3980867at2759"/>
<organism evidence="4 5">
    <name type="scientific">Wickerhamomyces anomalus (strain ATCC 58044 / CBS 1984 / NCYC 433 / NRRL Y-366-8)</name>
    <name type="common">Yeast</name>
    <name type="synonym">Hansenula anomala</name>
    <dbReference type="NCBI Taxonomy" id="683960"/>
    <lineage>
        <taxon>Eukaryota</taxon>
        <taxon>Fungi</taxon>
        <taxon>Dikarya</taxon>
        <taxon>Ascomycota</taxon>
        <taxon>Saccharomycotina</taxon>
        <taxon>Saccharomycetes</taxon>
        <taxon>Phaffomycetales</taxon>
        <taxon>Wickerhamomycetaceae</taxon>
        <taxon>Wickerhamomyces</taxon>
    </lineage>
</organism>
<evidence type="ECO:0000313" key="5">
    <source>
        <dbReference type="Proteomes" id="UP000094112"/>
    </source>
</evidence>
<evidence type="ECO:0000256" key="3">
    <source>
        <dbReference type="ARBA" id="ARBA00023054"/>
    </source>
</evidence>
<evidence type="ECO:0000256" key="1">
    <source>
        <dbReference type="ARBA" id="ARBA00009574"/>
    </source>
</evidence>
<evidence type="ECO:0000256" key="2">
    <source>
        <dbReference type="ARBA" id="ARBA00013807"/>
    </source>
</evidence>
<dbReference type="AlphaFoldDB" id="A0A1E3NXV0"/>
<dbReference type="GO" id="GO:0005737">
    <property type="term" value="C:cytoplasm"/>
    <property type="evidence" value="ECO:0007669"/>
    <property type="project" value="UniProtKB-ARBA"/>
</dbReference>
<sequence length="244" mass="28980">MVSYNDEIKSIQSQTKTTKENSLNIEKQINNSQSILFQELINLYLVKRKRLSGVKNQYIFMISFIPIINLENLLSFNFEIINASLERICKFIYQISTIWFINLPFQIEFNHQQQPSILNFKLFSPDSNIEQIHDLSNFELKLFLNGISRLILNIFEILKFFQLDNEIKLSKQLFNIDEMIYKIVNNNYNFNELSSDNDQSNPIKGNIDIDELTDLVYKHILNKINQKNNEWHVVQNDFLIDEDQ</sequence>
<evidence type="ECO:0000313" key="4">
    <source>
        <dbReference type="EMBL" id="ODQ57397.1"/>
    </source>
</evidence>
<dbReference type="Pfam" id="PF10186">
    <property type="entry name" value="ATG14"/>
    <property type="match status" value="1"/>
</dbReference>
<keyword evidence="5" id="KW-1185">Reference proteome</keyword>